<dbReference type="Proteomes" id="UP000094020">
    <property type="component" value="Chromosome 6"/>
</dbReference>
<accession>A0A1B9I748</accession>
<dbReference type="Pfam" id="PF08265">
    <property type="entry name" value="YL1_C"/>
    <property type="match status" value="1"/>
</dbReference>
<evidence type="ECO:0000313" key="5">
    <source>
        <dbReference type="EMBL" id="WWC70597.1"/>
    </source>
</evidence>
<feature type="compositionally biased region" description="Polar residues" evidence="2">
    <location>
        <begin position="385"/>
        <end position="443"/>
    </location>
</feature>
<dbReference type="EMBL" id="CP144524">
    <property type="protein sequence ID" value="WWC70597.1"/>
    <property type="molecule type" value="Genomic_DNA"/>
</dbReference>
<feature type="compositionally biased region" description="Polar residues" evidence="2">
    <location>
        <begin position="356"/>
        <end position="375"/>
    </location>
</feature>
<dbReference type="GO" id="GO:0005634">
    <property type="term" value="C:nucleus"/>
    <property type="evidence" value="ECO:0007669"/>
    <property type="project" value="TreeGrafter"/>
</dbReference>
<organism evidence="4">
    <name type="scientific">Kwoniella pini CBS 10737</name>
    <dbReference type="NCBI Taxonomy" id="1296096"/>
    <lineage>
        <taxon>Eukaryota</taxon>
        <taxon>Fungi</taxon>
        <taxon>Dikarya</taxon>
        <taxon>Basidiomycota</taxon>
        <taxon>Agaricomycotina</taxon>
        <taxon>Tremellomycetes</taxon>
        <taxon>Tremellales</taxon>
        <taxon>Cryptococcaceae</taxon>
        <taxon>Kwoniella</taxon>
    </lineage>
</organism>
<dbReference type="PANTHER" id="PTHR13275:SF4">
    <property type="entry name" value="VACUOLAR PROTEIN SORTING-ASSOCIATED PROTEIN 72 HOMOLOG"/>
    <property type="match status" value="1"/>
</dbReference>
<feature type="compositionally biased region" description="Basic and acidic residues" evidence="2">
    <location>
        <begin position="316"/>
        <end position="342"/>
    </location>
</feature>
<feature type="compositionally biased region" description="Basic and acidic residues" evidence="2">
    <location>
        <begin position="75"/>
        <end position="85"/>
    </location>
</feature>
<dbReference type="PANTHER" id="PTHR13275">
    <property type="entry name" value="YL-1 PROTEIN TRANSCRIPTION FACTOR-LIKE 1"/>
    <property type="match status" value="1"/>
</dbReference>
<gene>
    <name evidence="4" type="ORF">I206_02081</name>
    <name evidence="5" type="ORF">I206_104548</name>
</gene>
<protein>
    <recommendedName>
        <fullName evidence="3">Vps72/YL1 C-terminal domain-containing protein</fullName>
    </recommendedName>
</protein>
<proteinExistence type="inferred from homology"/>
<sequence>MSNNETVTTGRAKRTTAGNRMRELLEKAHQDDDDEIFKEVEDDEEFSAPQDVRDVFLEEFADTDEEVEEDEEAEERAVRREERQKAKGKGRAIYDPLSSLNKNRFKSKSDPTAKLLSDPNISLLDPTIDVNSMAPSTLVLALRKKRREVKRENRSEARRSNLRASTLKTEEEIRLREENEKFNKGKKGRRAQHETGEIRGLRPMTQFELIEAALEEEERNKEALRDWLKKEDEKRELRKISRKRVRGPRLTWVSRTVGKLVEIVGEEEVVNEVSNQSETGITKKVEKGVPLVEEEKKDDEKDASAKDVTNGDVEVVEPREDTTEMNKEDLKSTDRGNAEKVETVPATPAASIPEITASNVLPVSPQLTVDTTDLQPNEPVPDAQDLTNEVTPVQHTEPQQPDNTISLTDNAQPKDTPMPTDTSHPESASQPGDLSTTKPNESFPSLPAGSTIVAGAPDPSRTIDRSVEVEAEPAPKALDVGTDSKVVSEPASAMQPVTQTSDESQYMRNYLILSQIPGGLTEEIKLILGDHVEWDKVMYVPGRNRPLNRKKPICPFTGLPAKYRHPTTMIPYANSEGYKHIEGLLHNRYKYDEGGWWLGGEEDMHAEGMEAVEGWWEASNGGWLAGKEIPEPEEEPVEEVIEDEPVEEPVEEDTLKGKRKRGKTSQSETPVPVKKRGRGRPSLQKTVDTSIDSPRIKGKSKKK</sequence>
<dbReference type="InterPro" id="IPR046757">
    <property type="entry name" value="YL1_N"/>
</dbReference>
<evidence type="ECO:0000313" key="4">
    <source>
        <dbReference type="EMBL" id="OCF51367.1"/>
    </source>
</evidence>
<reference evidence="4" key="3">
    <citation type="submission" date="2016-07" db="EMBL/GenBank/DDBJ databases">
        <title>Evolution of pathogenesis and genome organization in the Tremellales.</title>
        <authorList>
            <person name="Cuomo C."/>
            <person name="Litvintseva A."/>
            <person name="Heitman J."/>
            <person name="Chen Y."/>
            <person name="Sun S."/>
            <person name="Springer D."/>
            <person name="Dromer F."/>
            <person name="Young S."/>
            <person name="Zeng Q."/>
            <person name="Chapman S."/>
            <person name="Gujja S."/>
            <person name="Saif S."/>
            <person name="Birren B."/>
        </authorList>
    </citation>
    <scope>NUCLEOTIDE SEQUENCE</scope>
    <source>
        <strain evidence="4">CBS 10737</strain>
    </source>
</reference>
<dbReference type="EMBL" id="KV700115">
    <property type="protein sequence ID" value="OCF51367.1"/>
    <property type="molecule type" value="Genomic_DNA"/>
</dbReference>
<evidence type="ECO:0000256" key="1">
    <source>
        <dbReference type="ARBA" id="ARBA00006832"/>
    </source>
</evidence>
<dbReference type="AlphaFoldDB" id="A0A1B9I748"/>
<dbReference type="KEGG" id="kpin:30170450"/>
<feature type="domain" description="Vps72/YL1 C-terminal" evidence="3">
    <location>
        <begin position="552"/>
        <end position="581"/>
    </location>
</feature>
<dbReference type="RefSeq" id="XP_019012586.1">
    <property type="nucleotide sequence ID" value="XM_019153846.1"/>
</dbReference>
<dbReference type="GeneID" id="30170450"/>
<dbReference type="OrthoDB" id="78296at2759"/>
<name>A0A1B9I748_9TREE</name>
<reference evidence="5" key="4">
    <citation type="submission" date="2024-02" db="EMBL/GenBank/DDBJ databases">
        <title>Comparative genomics of Cryptococcus and Kwoniella reveals pathogenesis evolution and contrasting modes of karyotype evolution via chromosome fusion or intercentromeric recombination.</title>
        <authorList>
            <person name="Coelho M.A."/>
            <person name="David-Palma M."/>
            <person name="Shea T."/>
            <person name="Bowers K."/>
            <person name="McGinley-Smith S."/>
            <person name="Mohammad A.W."/>
            <person name="Gnirke A."/>
            <person name="Yurkov A.M."/>
            <person name="Nowrousian M."/>
            <person name="Sun S."/>
            <person name="Cuomo C.A."/>
            <person name="Heitman J."/>
        </authorList>
    </citation>
    <scope>NUCLEOTIDE SEQUENCE</scope>
    <source>
        <strain evidence="5">CBS 10737</strain>
    </source>
</reference>
<comment type="similarity">
    <text evidence="1">Belongs to the VPS72/YL1 family.</text>
</comment>
<feature type="region of interest" description="Disordered" evidence="2">
    <location>
        <begin position="63"/>
        <end position="95"/>
    </location>
</feature>
<reference evidence="5" key="2">
    <citation type="submission" date="2013-07" db="EMBL/GenBank/DDBJ databases">
        <authorList>
            <consortium name="The Broad Institute Genome Sequencing Platform"/>
            <person name="Cuomo C."/>
            <person name="Litvintseva A."/>
            <person name="Chen Y."/>
            <person name="Heitman J."/>
            <person name="Sun S."/>
            <person name="Springer D."/>
            <person name="Dromer F."/>
            <person name="Young S.K."/>
            <person name="Zeng Q."/>
            <person name="Gargeya S."/>
            <person name="Fitzgerald M."/>
            <person name="Abouelleil A."/>
            <person name="Alvarado L."/>
            <person name="Berlin A.M."/>
            <person name="Chapman S.B."/>
            <person name="Dewar J."/>
            <person name="Goldberg J."/>
            <person name="Griggs A."/>
            <person name="Gujja S."/>
            <person name="Hansen M."/>
            <person name="Howarth C."/>
            <person name="Imamovic A."/>
            <person name="Larimer J."/>
            <person name="McCowan C."/>
            <person name="Murphy C."/>
            <person name="Pearson M."/>
            <person name="Priest M."/>
            <person name="Roberts A."/>
            <person name="Saif S."/>
            <person name="Shea T."/>
            <person name="Sykes S."/>
            <person name="Wortman J."/>
            <person name="Nusbaum C."/>
            <person name="Birren B."/>
        </authorList>
    </citation>
    <scope>NUCLEOTIDE SEQUENCE</scope>
    <source>
        <strain evidence="5">CBS 10737</strain>
    </source>
</reference>
<feature type="region of interest" description="Disordered" evidence="2">
    <location>
        <begin position="623"/>
        <end position="703"/>
    </location>
</feature>
<feature type="compositionally biased region" description="Acidic residues" evidence="2">
    <location>
        <begin position="631"/>
        <end position="652"/>
    </location>
</feature>
<evidence type="ECO:0000256" key="2">
    <source>
        <dbReference type="SAM" id="MobiDB-lite"/>
    </source>
</evidence>
<feature type="compositionally biased region" description="Basic and acidic residues" evidence="2">
    <location>
        <begin position="292"/>
        <end position="305"/>
    </location>
</feature>
<dbReference type="SMART" id="SM00993">
    <property type="entry name" value="YL1_C"/>
    <property type="match status" value="1"/>
</dbReference>
<reference evidence="4" key="1">
    <citation type="submission" date="2013-07" db="EMBL/GenBank/DDBJ databases">
        <title>The Genome Sequence of Cryptococcus pinus CBS10737.</title>
        <authorList>
            <consortium name="The Broad Institute Genome Sequencing Platform"/>
            <person name="Cuomo C."/>
            <person name="Litvintseva A."/>
            <person name="Chen Y."/>
            <person name="Heitman J."/>
            <person name="Sun S."/>
            <person name="Springer D."/>
            <person name="Dromer F."/>
            <person name="Young S.K."/>
            <person name="Zeng Q."/>
            <person name="Gargeya S."/>
            <person name="Fitzgerald M."/>
            <person name="Abouelleil A."/>
            <person name="Alvarado L."/>
            <person name="Berlin A.M."/>
            <person name="Chapman S.B."/>
            <person name="Dewar J."/>
            <person name="Goldberg J."/>
            <person name="Griggs A."/>
            <person name="Gujja S."/>
            <person name="Hansen M."/>
            <person name="Howarth C."/>
            <person name="Imamovic A."/>
            <person name="Larimer J."/>
            <person name="McCowan C."/>
            <person name="Murphy C."/>
            <person name="Pearson M."/>
            <person name="Priest M."/>
            <person name="Roberts A."/>
            <person name="Saif S."/>
            <person name="Shea T."/>
            <person name="Sykes S."/>
            <person name="Wortman J."/>
            <person name="Nusbaum C."/>
            <person name="Birren B."/>
        </authorList>
    </citation>
    <scope>NUCLEOTIDE SEQUENCE [LARGE SCALE GENOMIC DNA]</scope>
    <source>
        <strain evidence="4">CBS 10737</strain>
    </source>
</reference>
<evidence type="ECO:0000259" key="3">
    <source>
        <dbReference type="SMART" id="SM00993"/>
    </source>
</evidence>
<evidence type="ECO:0000313" key="6">
    <source>
        <dbReference type="Proteomes" id="UP000094020"/>
    </source>
</evidence>
<feature type="compositionally biased region" description="Polar residues" evidence="2">
    <location>
        <begin position="683"/>
        <end position="692"/>
    </location>
</feature>
<feature type="region of interest" description="Disordered" evidence="2">
    <location>
        <begin position="1"/>
        <end position="20"/>
    </location>
</feature>
<dbReference type="InterPro" id="IPR013272">
    <property type="entry name" value="Vps72/YL1_C"/>
</dbReference>
<feature type="compositionally biased region" description="Acidic residues" evidence="2">
    <location>
        <begin position="63"/>
        <end position="74"/>
    </location>
</feature>
<dbReference type="STRING" id="1296096.A0A1B9I748"/>
<dbReference type="Pfam" id="PF05764">
    <property type="entry name" value="YL1"/>
    <property type="match status" value="1"/>
</dbReference>
<keyword evidence="6" id="KW-1185">Reference proteome</keyword>
<feature type="region of interest" description="Disordered" evidence="2">
    <location>
        <begin position="292"/>
        <end position="460"/>
    </location>
</feature>